<dbReference type="SUPFAM" id="SSF69118">
    <property type="entry name" value="AhpD-like"/>
    <property type="match status" value="1"/>
</dbReference>
<dbReference type="Gene3D" id="1.20.1290.10">
    <property type="entry name" value="AhpD-like"/>
    <property type="match status" value="1"/>
</dbReference>
<dbReference type="Proteomes" id="UP000613160">
    <property type="component" value="Unassembled WGS sequence"/>
</dbReference>
<accession>A0A916V2G7</accession>
<dbReference type="RefSeq" id="WP_188848399.1">
    <property type="nucleotide sequence ID" value="NZ_BMJJ01000001.1"/>
</dbReference>
<gene>
    <name evidence="1" type="ORF">GCM10011335_00440</name>
</gene>
<name>A0A916V2G7_9HYPH</name>
<dbReference type="InterPro" id="IPR029032">
    <property type="entry name" value="AhpD-like"/>
</dbReference>
<organism evidence="1 2">
    <name type="scientific">Aureimonas glaciei</name>
    <dbReference type="NCBI Taxonomy" id="1776957"/>
    <lineage>
        <taxon>Bacteria</taxon>
        <taxon>Pseudomonadati</taxon>
        <taxon>Pseudomonadota</taxon>
        <taxon>Alphaproteobacteria</taxon>
        <taxon>Hyphomicrobiales</taxon>
        <taxon>Aurantimonadaceae</taxon>
        <taxon>Aureimonas</taxon>
    </lineage>
</organism>
<sequence>MRLPLVDPADLTEAQKPLYADMKAGIAEKFTGFKAVDREERLLGPWNPWLHEPKTGSAIWALTRALTENSCLPDNIRQIAILVVGVDFDAAYEIYAHIAVAERDGFSPARLQTMLAGDKPDDLTPEEEIAHDVTFALIGGGALPDDMYAAAVGAFGPQGTHELITLVGLYCMVSVTLNGFDVPVPDEDA</sequence>
<evidence type="ECO:0008006" key="3">
    <source>
        <dbReference type="Google" id="ProtNLM"/>
    </source>
</evidence>
<protein>
    <recommendedName>
        <fullName evidence="3">Carboxymuconolactone decarboxylase family protein</fullName>
    </recommendedName>
</protein>
<reference evidence="1" key="2">
    <citation type="submission" date="2020-09" db="EMBL/GenBank/DDBJ databases">
        <authorList>
            <person name="Sun Q."/>
            <person name="Zhou Y."/>
        </authorList>
    </citation>
    <scope>NUCLEOTIDE SEQUENCE</scope>
    <source>
        <strain evidence="1">CGMCC 1.15493</strain>
    </source>
</reference>
<dbReference type="EMBL" id="BMJJ01000001">
    <property type="protein sequence ID" value="GGD01787.1"/>
    <property type="molecule type" value="Genomic_DNA"/>
</dbReference>
<proteinExistence type="predicted"/>
<comment type="caution">
    <text evidence="1">The sequence shown here is derived from an EMBL/GenBank/DDBJ whole genome shotgun (WGS) entry which is preliminary data.</text>
</comment>
<evidence type="ECO:0000313" key="1">
    <source>
        <dbReference type="EMBL" id="GGD01787.1"/>
    </source>
</evidence>
<dbReference type="PANTHER" id="PTHR34846">
    <property type="entry name" value="4-CARBOXYMUCONOLACTONE DECARBOXYLASE FAMILY PROTEIN (AFU_ORTHOLOGUE AFUA_6G11590)"/>
    <property type="match status" value="1"/>
</dbReference>
<dbReference type="AlphaFoldDB" id="A0A916V2G7"/>
<dbReference type="PANTHER" id="PTHR34846:SF11">
    <property type="entry name" value="4-CARBOXYMUCONOLACTONE DECARBOXYLASE FAMILY PROTEIN (AFU_ORTHOLOGUE AFUA_6G11590)"/>
    <property type="match status" value="1"/>
</dbReference>
<keyword evidence="2" id="KW-1185">Reference proteome</keyword>
<reference evidence="1" key="1">
    <citation type="journal article" date="2014" name="Int. J. Syst. Evol. Microbiol.">
        <title>Complete genome sequence of Corynebacterium casei LMG S-19264T (=DSM 44701T), isolated from a smear-ripened cheese.</title>
        <authorList>
            <consortium name="US DOE Joint Genome Institute (JGI-PGF)"/>
            <person name="Walter F."/>
            <person name="Albersmeier A."/>
            <person name="Kalinowski J."/>
            <person name="Ruckert C."/>
        </authorList>
    </citation>
    <scope>NUCLEOTIDE SEQUENCE</scope>
    <source>
        <strain evidence="1">CGMCC 1.15493</strain>
    </source>
</reference>
<evidence type="ECO:0000313" key="2">
    <source>
        <dbReference type="Proteomes" id="UP000613160"/>
    </source>
</evidence>